<dbReference type="GeneID" id="78777569"/>
<evidence type="ECO:0000313" key="3">
    <source>
        <dbReference type="EMBL" id="KAF1746354.1"/>
    </source>
</evidence>
<evidence type="ECO:0000256" key="1">
    <source>
        <dbReference type="SAM" id="MobiDB-lite"/>
    </source>
</evidence>
<dbReference type="Proteomes" id="UP000483820">
    <property type="component" value="Chromosome X"/>
</dbReference>
<comment type="caution">
    <text evidence="3">The sequence shown here is derived from an EMBL/GenBank/DDBJ whole genome shotgun (WGS) entry which is preliminary data.</text>
</comment>
<sequence length="356" mass="41180">MILVCCWYSGLYFDLIFIAVIKLFSHRDRPLKTYSKYMEYTVDIYLVEKTAANKYGKNGFETRAKKIHFLKPDRALTTKMFLWMRKLNPTVIVCHQTLGKVRRSSKKERFLNVNVSRMEPRDDEFCTRNRLLCLMEDGTRIGERAKTINTNISKNAPRRPYAIPVSRTGNRKLPPIKNPPGYALHIRNAASERPGTLLLLLKTQRTPPPSTGRNGNQISPKYIRLDSDRDEDEPVIKKPRKVLKIDLTKQNKQTQEPLESEFHKNAESKKEGIQNGVLIAPTLRVPHSSEYGFESQPKPSEGQEPANDLSLEKLMHRITTRLSIHQHQLKVSWRKKPQQPGSNIADVVDEHRFEEK</sequence>
<dbReference type="EMBL" id="WUAV01000006">
    <property type="protein sequence ID" value="KAF1746354.1"/>
    <property type="molecule type" value="Genomic_DNA"/>
</dbReference>
<evidence type="ECO:0000256" key="2">
    <source>
        <dbReference type="SAM" id="Phobius"/>
    </source>
</evidence>
<dbReference type="KEGG" id="crq:GCK72_022807"/>
<evidence type="ECO:0000313" key="4">
    <source>
        <dbReference type="Proteomes" id="UP000483820"/>
    </source>
</evidence>
<protein>
    <submittedName>
        <fullName evidence="3">Uncharacterized protein</fullName>
    </submittedName>
</protein>
<dbReference type="RefSeq" id="XP_053578641.1">
    <property type="nucleotide sequence ID" value="XM_053735075.1"/>
</dbReference>
<accession>A0A6A5FUY5</accession>
<dbReference type="CTD" id="78777569"/>
<proteinExistence type="predicted"/>
<reference evidence="3 4" key="1">
    <citation type="submission" date="2019-12" db="EMBL/GenBank/DDBJ databases">
        <title>Chromosome-level assembly of the Caenorhabditis remanei genome.</title>
        <authorList>
            <person name="Teterina A.A."/>
            <person name="Willis J.H."/>
            <person name="Phillips P.C."/>
        </authorList>
    </citation>
    <scope>NUCLEOTIDE SEQUENCE [LARGE SCALE GENOMIC DNA]</scope>
    <source>
        <strain evidence="3 4">PX506</strain>
        <tissue evidence="3">Whole organism</tissue>
    </source>
</reference>
<keyword evidence="2" id="KW-1133">Transmembrane helix</keyword>
<dbReference type="AlphaFoldDB" id="A0A6A5FUY5"/>
<organism evidence="3 4">
    <name type="scientific">Caenorhabditis remanei</name>
    <name type="common">Caenorhabditis vulgaris</name>
    <dbReference type="NCBI Taxonomy" id="31234"/>
    <lineage>
        <taxon>Eukaryota</taxon>
        <taxon>Metazoa</taxon>
        <taxon>Ecdysozoa</taxon>
        <taxon>Nematoda</taxon>
        <taxon>Chromadorea</taxon>
        <taxon>Rhabditida</taxon>
        <taxon>Rhabditina</taxon>
        <taxon>Rhabditomorpha</taxon>
        <taxon>Rhabditoidea</taxon>
        <taxon>Rhabditidae</taxon>
        <taxon>Peloderinae</taxon>
        <taxon>Caenorhabditis</taxon>
    </lineage>
</organism>
<keyword evidence="2" id="KW-0812">Transmembrane</keyword>
<feature type="transmembrane region" description="Helical" evidence="2">
    <location>
        <begin position="6"/>
        <end position="24"/>
    </location>
</feature>
<feature type="region of interest" description="Disordered" evidence="1">
    <location>
        <begin position="330"/>
        <end position="356"/>
    </location>
</feature>
<keyword evidence="2" id="KW-0472">Membrane</keyword>
<name>A0A6A5FUY5_CAERE</name>
<gene>
    <name evidence="3" type="ORF">GCK72_022807</name>
</gene>